<feature type="compositionally biased region" description="Basic and acidic residues" evidence="1">
    <location>
        <begin position="102"/>
        <end position="118"/>
    </location>
</feature>
<proteinExistence type="predicted"/>
<reference evidence="2 3" key="1">
    <citation type="submission" date="2019-07" db="EMBL/GenBank/DDBJ databases">
        <title>Draft genome assembly of a fouling barnacle, Amphibalanus amphitrite (Darwin, 1854): The first reference genome for Thecostraca.</title>
        <authorList>
            <person name="Kim W."/>
        </authorList>
    </citation>
    <scope>NUCLEOTIDE SEQUENCE [LARGE SCALE GENOMIC DNA]</scope>
    <source>
        <strain evidence="2">SNU_AA5</strain>
        <tissue evidence="2">Soma without cirri and trophi</tissue>
    </source>
</reference>
<feature type="compositionally biased region" description="Basic and acidic residues" evidence="1">
    <location>
        <begin position="62"/>
        <end position="93"/>
    </location>
</feature>
<organism evidence="2 3">
    <name type="scientific">Amphibalanus amphitrite</name>
    <name type="common">Striped barnacle</name>
    <name type="synonym">Balanus amphitrite</name>
    <dbReference type="NCBI Taxonomy" id="1232801"/>
    <lineage>
        <taxon>Eukaryota</taxon>
        <taxon>Metazoa</taxon>
        <taxon>Ecdysozoa</taxon>
        <taxon>Arthropoda</taxon>
        <taxon>Crustacea</taxon>
        <taxon>Multicrustacea</taxon>
        <taxon>Cirripedia</taxon>
        <taxon>Thoracica</taxon>
        <taxon>Thoracicalcarea</taxon>
        <taxon>Balanomorpha</taxon>
        <taxon>Balanoidea</taxon>
        <taxon>Balanidae</taxon>
        <taxon>Amphibalaninae</taxon>
        <taxon>Amphibalanus</taxon>
    </lineage>
</organism>
<gene>
    <name evidence="2" type="ORF">FJT64_007225</name>
</gene>
<protein>
    <submittedName>
        <fullName evidence="2">Uncharacterized protein</fullName>
    </submittedName>
</protein>
<dbReference type="EMBL" id="VIIS01001633">
    <property type="protein sequence ID" value="KAF0295197.1"/>
    <property type="molecule type" value="Genomic_DNA"/>
</dbReference>
<evidence type="ECO:0000313" key="2">
    <source>
        <dbReference type="EMBL" id="KAF0295197.1"/>
    </source>
</evidence>
<evidence type="ECO:0000313" key="3">
    <source>
        <dbReference type="Proteomes" id="UP000440578"/>
    </source>
</evidence>
<keyword evidence="3" id="KW-1185">Reference proteome</keyword>
<name>A0A6A4VFJ5_AMPAM</name>
<feature type="region of interest" description="Disordered" evidence="1">
    <location>
        <begin position="58"/>
        <end position="145"/>
    </location>
</feature>
<dbReference type="Proteomes" id="UP000440578">
    <property type="component" value="Unassembled WGS sequence"/>
</dbReference>
<accession>A0A6A4VFJ5</accession>
<dbReference type="AlphaFoldDB" id="A0A6A4VFJ5"/>
<sequence length="145" mass="17304">MGRRSPSQPEFRSRWPIAEMFRRRRSPFDFGSSFCRSLSPELPPLFGRCCGWYDRGPYRSPSRGEREPFGLRSPSRDDYGRDYRRSYDYEPRSSRRGRSPGRRCDYRRSEYYPRDYSRQRLGRSPYRADPYESDLPGRQTAGSLS</sequence>
<evidence type="ECO:0000256" key="1">
    <source>
        <dbReference type="SAM" id="MobiDB-lite"/>
    </source>
</evidence>
<comment type="caution">
    <text evidence="2">The sequence shown here is derived from an EMBL/GenBank/DDBJ whole genome shotgun (WGS) entry which is preliminary data.</text>
</comment>